<proteinExistence type="predicted"/>
<feature type="region of interest" description="Disordered" evidence="1">
    <location>
        <begin position="1"/>
        <end position="75"/>
    </location>
</feature>
<accession>A0A5D4I3S7</accession>
<keyword evidence="3" id="KW-1185">Reference proteome</keyword>
<evidence type="ECO:0000256" key="1">
    <source>
        <dbReference type="SAM" id="MobiDB-lite"/>
    </source>
</evidence>
<dbReference type="EMBL" id="VSZQ01000324">
    <property type="protein sequence ID" value="TYR47677.1"/>
    <property type="molecule type" value="Genomic_DNA"/>
</dbReference>
<reference evidence="2 3" key="1">
    <citation type="submission" date="2019-08" db="EMBL/GenBank/DDBJ databases">
        <title>Draft genome for granaticin producer strain Streptomyces parvus C05.</title>
        <authorList>
            <person name="Gonzalez-Pimentel J.L."/>
        </authorList>
    </citation>
    <scope>NUCLEOTIDE SEQUENCE [LARGE SCALE GENOMIC DNA]</scope>
    <source>
        <strain evidence="2 3">C05</strain>
    </source>
</reference>
<sequence>MGEAERERGRHRGAPASTSAADPRGDTPRAAPPRTAGQQFGAFQRGRRPQGNASAAAAEQPDAGTVPPPPPSSAP</sequence>
<evidence type="ECO:0000313" key="2">
    <source>
        <dbReference type="EMBL" id="TYR47677.1"/>
    </source>
</evidence>
<evidence type="ECO:0000313" key="3">
    <source>
        <dbReference type="Proteomes" id="UP000323242"/>
    </source>
</evidence>
<organism evidence="2 3">
    <name type="scientific">Streptomyces parvus</name>
    <dbReference type="NCBI Taxonomy" id="66428"/>
    <lineage>
        <taxon>Bacteria</taxon>
        <taxon>Bacillati</taxon>
        <taxon>Actinomycetota</taxon>
        <taxon>Actinomycetes</taxon>
        <taxon>Kitasatosporales</taxon>
        <taxon>Streptomycetaceae</taxon>
        <taxon>Streptomyces</taxon>
    </lineage>
</organism>
<comment type="caution">
    <text evidence="2">The sequence shown here is derived from an EMBL/GenBank/DDBJ whole genome shotgun (WGS) entry which is preliminary data.</text>
</comment>
<dbReference type="AlphaFoldDB" id="A0A5D4I3S7"/>
<dbReference type="Proteomes" id="UP000323242">
    <property type="component" value="Unassembled WGS sequence"/>
</dbReference>
<protein>
    <submittedName>
        <fullName evidence="2">Uncharacterized protein</fullName>
    </submittedName>
</protein>
<name>A0A5D4I3S7_9ACTN</name>
<gene>
    <name evidence="2" type="ORF">FY004_35195</name>
</gene>
<feature type="compositionally biased region" description="Pro residues" evidence="1">
    <location>
        <begin position="66"/>
        <end position="75"/>
    </location>
</feature>